<evidence type="ECO:0000256" key="3">
    <source>
        <dbReference type="ARBA" id="ARBA00022576"/>
    </source>
</evidence>
<accession>A0A2N8KMW4</accession>
<name>A0A2N8KMW4_9BURK</name>
<proteinExistence type="inferred from homology"/>
<dbReference type="PIRSF" id="PIRSF000521">
    <property type="entry name" value="Transaminase_4ab_Lys_Orn"/>
    <property type="match status" value="1"/>
</dbReference>
<dbReference type="InterPro" id="IPR015421">
    <property type="entry name" value="PyrdxlP-dep_Trfase_major"/>
</dbReference>
<comment type="similarity">
    <text evidence="2 6">Belongs to the class-III pyridoxal-phosphate-dependent aminotransferase family.</text>
</comment>
<dbReference type="InterPro" id="IPR005814">
    <property type="entry name" value="Aminotrans_3"/>
</dbReference>
<comment type="cofactor">
    <cofactor evidence="1">
        <name>pyridoxal 5'-phosphate</name>
        <dbReference type="ChEBI" id="CHEBI:597326"/>
    </cofactor>
</comment>
<dbReference type="GO" id="GO:0034386">
    <property type="term" value="F:4-aminobutyrate:2-oxoglutarate transaminase activity"/>
    <property type="evidence" value="ECO:0007669"/>
    <property type="project" value="InterPro"/>
</dbReference>
<comment type="caution">
    <text evidence="7">The sequence shown here is derived from an EMBL/GenBank/DDBJ whole genome shotgun (WGS) entry which is preliminary data.</text>
</comment>
<dbReference type="InterPro" id="IPR004632">
    <property type="entry name" value="4NH2But_aminotransferase_bac"/>
</dbReference>
<dbReference type="GO" id="GO:0042802">
    <property type="term" value="F:identical protein binding"/>
    <property type="evidence" value="ECO:0007669"/>
    <property type="project" value="TreeGrafter"/>
</dbReference>
<keyword evidence="8" id="KW-1185">Reference proteome</keyword>
<sequence length="434" mass="46969">MSQQETFNERRKAAIPAGLAQHLDMMIDRAENAEYWDEAGKRYIDFGAGIAVANTGHRHPKVVERVKSQLDRYTHLSFQTTPYEGYLALCERLNALVPGDFPKKTFLVNTGAEANENAIKVARAATGRSAFVAFSGAFHGRTLMTMSLTGKTVPYKAGFGPLVPDVYHVPFPTPYRGTTEADSLRALDTLFKSEVDPSRVAGIIIEPVQGEGGFNPASASLMKSLRQLCDRHGILLIADEIQTGFCRTGRMFAMEHMGVAPDIITMAKGLGGGFPIAAITGRASVMDKIPAGGLGSTFAGNPLSCAAALAVIDVLAEENLAERAVQVGESVMSRFKAWLDDDRYTCVGNVRGLGAMVAVEFVKDRESREPWPELVKALTRSAADRGLILLTCGVYGNVVRVLTPLTIPFDQLEEGLDIFEAALQESLAELRELA</sequence>
<dbReference type="InterPro" id="IPR049704">
    <property type="entry name" value="Aminotrans_3_PPA_site"/>
</dbReference>
<organism evidence="7 8">
    <name type="scientific">Achromobacter pulmonis</name>
    <dbReference type="NCBI Taxonomy" id="1389932"/>
    <lineage>
        <taxon>Bacteria</taxon>
        <taxon>Pseudomonadati</taxon>
        <taxon>Pseudomonadota</taxon>
        <taxon>Betaproteobacteria</taxon>
        <taxon>Burkholderiales</taxon>
        <taxon>Alcaligenaceae</taxon>
        <taxon>Achromobacter</taxon>
    </lineage>
</organism>
<dbReference type="NCBIfam" id="TIGR00700">
    <property type="entry name" value="GABAtrnsam"/>
    <property type="match status" value="1"/>
</dbReference>
<dbReference type="SUPFAM" id="SSF53383">
    <property type="entry name" value="PLP-dependent transferases"/>
    <property type="match status" value="1"/>
</dbReference>
<dbReference type="GO" id="GO:0030170">
    <property type="term" value="F:pyridoxal phosphate binding"/>
    <property type="evidence" value="ECO:0007669"/>
    <property type="project" value="InterPro"/>
</dbReference>
<dbReference type="Gene3D" id="3.90.1150.10">
    <property type="entry name" value="Aspartate Aminotransferase, domain 1"/>
    <property type="match status" value="1"/>
</dbReference>
<dbReference type="InterPro" id="IPR015424">
    <property type="entry name" value="PyrdxlP-dep_Trfase"/>
</dbReference>
<dbReference type="FunFam" id="3.40.640.10:FF:000013">
    <property type="entry name" value="4-aminobutyrate aminotransferase"/>
    <property type="match status" value="1"/>
</dbReference>
<keyword evidence="4" id="KW-0808">Transferase</keyword>
<dbReference type="GO" id="GO:0009448">
    <property type="term" value="P:gamma-aminobutyric acid metabolic process"/>
    <property type="evidence" value="ECO:0007669"/>
    <property type="project" value="InterPro"/>
</dbReference>
<dbReference type="Pfam" id="PF00202">
    <property type="entry name" value="Aminotran_3"/>
    <property type="match status" value="1"/>
</dbReference>
<dbReference type="Gene3D" id="3.40.640.10">
    <property type="entry name" value="Type I PLP-dependent aspartate aminotransferase-like (Major domain)"/>
    <property type="match status" value="1"/>
</dbReference>
<dbReference type="PROSITE" id="PS00600">
    <property type="entry name" value="AA_TRANSFER_CLASS_3"/>
    <property type="match status" value="1"/>
</dbReference>
<evidence type="ECO:0000256" key="6">
    <source>
        <dbReference type="RuleBase" id="RU003560"/>
    </source>
</evidence>
<reference evidence="7 8" key="1">
    <citation type="submission" date="2018-01" db="EMBL/GenBank/DDBJ databases">
        <title>The draft genome of an aniline degradation strain ANB-1.</title>
        <authorList>
            <person name="Zhang L."/>
            <person name="Jiang J."/>
        </authorList>
    </citation>
    <scope>NUCLEOTIDE SEQUENCE [LARGE SCALE GENOMIC DNA]</scope>
    <source>
        <strain evidence="7 8">ANB-1</strain>
    </source>
</reference>
<evidence type="ECO:0000256" key="5">
    <source>
        <dbReference type="ARBA" id="ARBA00022898"/>
    </source>
</evidence>
<keyword evidence="5 6" id="KW-0663">Pyridoxal phosphate</keyword>
<evidence type="ECO:0000256" key="4">
    <source>
        <dbReference type="ARBA" id="ARBA00022679"/>
    </source>
</evidence>
<evidence type="ECO:0000313" key="8">
    <source>
        <dbReference type="Proteomes" id="UP000235994"/>
    </source>
</evidence>
<evidence type="ECO:0000313" key="7">
    <source>
        <dbReference type="EMBL" id="PND34789.1"/>
    </source>
</evidence>
<dbReference type="CDD" id="cd00610">
    <property type="entry name" value="OAT_like"/>
    <property type="match status" value="1"/>
</dbReference>
<dbReference type="InterPro" id="IPR050103">
    <property type="entry name" value="Class-III_PLP-dep_AT"/>
</dbReference>
<gene>
    <name evidence="7" type="primary">gabT</name>
    <name evidence="7" type="ORF">C1I89_08760</name>
</gene>
<evidence type="ECO:0000256" key="1">
    <source>
        <dbReference type="ARBA" id="ARBA00001933"/>
    </source>
</evidence>
<dbReference type="PANTHER" id="PTHR11986">
    <property type="entry name" value="AMINOTRANSFERASE CLASS III"/>
    <property type="match status" value="1"/>
</dbReference>
<dbReference type="AlphaFoldDB" id="A0A2N8KMW4"/>
<evidence type="ECO:0000256" key="2">
    <source>
        <dbReference type="ARBA" id="ARBA00008954"/>
    </source>
</evidence>
<dbReference type="Proteomes" id="UP000235994">
    <property type="component" value="Unassembled WGS sequence"/>
</dbReference>
<dbReference type="InterPro" id="IPR015422">
    <property type="entry name" value="PyrdxlP-dep_Trfase_small"/>
</dbReference>
<dbReference type="PANTHER" id="PTHR11986:SF58">
    <property type="entry name" value="LEUCINE_METHIONINE RACEMASE"/>
    <property type="match status" value="1"/>
</dbReference>
<dbReference type="EMBL" id="POQS01000002">
    <property type="protein sequence ID" value="PND34789.1"/>
    <property type="molecule type" value="Genomic_DNA"/>
</dbReference>
<protein>
    <submittedName>
        <fullName evidence="7">4-aminobutyrate--2-oxoglutarate transaminase</fullName>
    </submittedName>
</protein>
<keyword evidence="3" id="KW-0032">Aminotransferase</keyword>